<feature type="region of interest" description="Disordered" evidence="1">
    <location>
        <begin position="341"/>
        <end position="383"/>
    </location>
</feature>
<sequence>MDKKKAMALNVDVEKQFLRLFMFSHKISLPVVRTFFVSNVLGKSNYNNDIITFLEHHKHELFHLVGDYKCCQCTNLPSLQTRFSTYRLGNNQFKKLYDVGLSTPGHFSKGSGGRVFQQCLCCITVRKETNPKTYDISLLITILYNCVQLLDNIRLWLDTIRKCRNRLCHTNDINEFSQSEIQTLWGNLEFSVLMLAAEVTAQPDYKESIETQVDILKYADYSRDVVTPIMDAMKLEINNNINGIKQEQIVLHGAMKCLTTNVKKLALDCKEDNKKMSEHVSASTTAVLTKQQDAFNNLSDKVAQCHIKDAEHQKKVSETLEHTIQKLNFVVEIVNKSQSLGTDKSLQENDTGKKNRPSEEKKSADDNGKTTSTTEEQKSDDDSVPYKVRWTIETPGHLQHKKDDIVKVLKKAIEIVRIGTSHKIEDVYEGSITIDTLLPMSILQDKEAFHDSIRKFLSAIVTICRIDTTIPLEVKVQITLIDQEKGSVQYSLGEMQYTTKISKAVSAIPTMSNTSTETIECDTIGSSDSQNWADNSE</sequence>
<evidence type="ECO:0008006" key="4">
    <source>
        <dbReference type="Google" id="ProtNLM"/>
    </source>
</evidence>
<gene>
    <name evidence="2" type="ORF">MGAL_10B027432</name>
</gene>
<dbReference type="EMBL" id="UYJE01000857">
    <property type="protein sequence ID" value="VDH97121.1"/>
    <property type="molecule type" value="Genomic_DNA"/>
</dbReference>
<name>A0A8B6BZG1_MYTGA</name>
<dbReference type="Proteomes" id="UP000596742">
    <property type="component" value="Unassembled WGS sequence"/>
</dbReference>
<reference evidence="2" key="1">
    <citation type="submission" date="2018-11" db="EMBL/GenBank/DDBJ databases">
        <authorList>
            <person name="Alioto T."/>
            <person name="Alioto T."/>
        </authorList>
    </citation>
    <scope>NUCLEOTIDE SEQUENCE</scope>
</reference>
<accession>A0A8B6BZG1</accession>
<evidence type="ECO:0000313" key="3">
    <source>
        <dbReference type="Proteomes" id="UP000596742"/>
    </source>
</evidence>
<proteinExistence type="predicted"/>
<comment type="caution">
    <text evidence="2">The sequence shown here is derived from an EMBL/GenBank/DDBJ whole genome shotgun (WGS) entry which is preliminary data.</text>
</comment>
<evidence type="ECO:0000313" key="2">
    <source>
        <dbReference type="EMBL" id="VDH97121.1"/>
    </source>
</evidence>
<protein>
    <recommendedName>
        <fullName evidence="4">DZIP3-like HEPN domain-containing protein</fullName>
    </recommendedName>
</protein>
<dbReference type="AlphaFoldDB" id="A0A8B6BZG1"/>
<feature type="compositionally biased region" description="Basic and acidic residues" evidence="1">
    <location>
        <begin position="345"/>
        <end position="368"/>
    </location>
</feature>
<keyword evidence="3" id="KW-1185">Reference proteome</keyword>
<evidence type="ECO:0000256" key="1">
    <source>
        <dbReference type="SAM" id="MobiDB-lite"/>
    </source>
</evidence>
<organism evidence="2 3">
    <name type="scientific">Mytilus galloprovincialis</name>
    <name type="common">Mediterranean mussel</name>
    <dbReference type="NCBI Taxonomy" id="29158"/>
    <lineage>
        <taxon>Eukaryota</taxon>
        <taxon>Metazoa</taxon>
        <taxon>Spiralia</taxon>
        <taxon>Lophotrochozoa</taxon>
        <taxon>Mollusca</taxon>
        <taxon>Bivalvia</taxon>
        <taxon>Autobranchia</taxon>
        <taxon>Pteriomorphia</taxon>
        <taxon>Mytilida</taxon>
        <taxon>Mytiloidea</taxon>
        <taxon>Mytilidae</taxon>
        <taxon>Mytilinae</taxon>
        <taxon>Mytilus</taxon>
    </lineage>
</organism>
<dbReference type="OrthoDB" id="6189865at2759"/>